<evidence type="ECO:0000259" key="1">
    <source>
        <dbReference type="Pfam" id="PF01073"/>
    </source>
</evidence>
<feature type="non-terminal residue" evidence="2">
    <location>
        <position position="118"/>
    </location>
</feature>
<dbReference type="PANTHER" id="PTHR12126:SF11">
    <property type="entry name" value="NADH DEHYDROGENASE [UBIQUINONE] 1 ALPHA SUBCOMPLEX SUBUNIT 9, MITOCHONDRIAL"/>
    <property type="match status" value="1"/>
</dbReference>
<dbReference type="InterPro" id="IPR002225">
    <property type="entry name" value="3Beta_OHSteriod_DH/Estase"/>
</dbReference>
<dbReference type="EMBL" id="LAZR01030989">
    <property type="protein sequence ID" value="KKL55022.1"/>
    <property type="molecule type" value="Genomic_DNA"/>
</dbReference>
<name>A0A0F9FV44_9ZZZZ</name>
<gene>
    <name evidence="2" type="ORF">LCGC14_2259600</name>
</gene>
<reference evidence="2" key="1">
    <citation type="journal article" date="2015" name="Nature">
        <title>Complex archaea that bridge the gap between prokaryotes and eukaryotes.</title>
        <authorList>
            <person name="Spang A."/>
            <person name="Saw J.H."/>
            <person name="Jorgensen S.L."/>
            <person name="Zaremba-Niedzwiedzka K."/>
            <person name="Martijn J."/>
            <person name="Lind A.E."/>
            <person name="van Eijk R."/>
            <person name="Schleper C."/>
            <person name="Guy L."/>
            <person name="Ettema T.J."/>
        </authorList>
    </citation>
    <scope>NUCLEOTIDE SEQUENCE</scope>
</reference>
<dbReference type="GO" id="GO:0006694">
    <property type="term" value="P:steroid biosynthetic process"/>
    <property type="evidence" value="ECO:0007669"/>
    <property type="project" value="InterPro"/>
</dbReference>
<evidence type="ECO:0000313" key="2">
    <source>
        <dbReference type="EMBL" id="KKL55022.1"/>
    </source>
</evidence>
<dbReference type="InterPro" id="IPR036291">
    <property type="entry name" value="NAD(P)-bd_dom_sf"/>
</dbReference>
<dbReference type="AlphaFoldDB" id="A0A0F9FV44"/>
<protein>
    <recommendedName>
        <fullName evidence="1">3-beta hydroxysteroid dehydrogenase/isomerase domain-containing protein</fullName>
    </recommendedName>
</protein>
<dbReference type="PANTHER" id="PTHR12126">
    <property type="entry name" value="NADH-UBIQUINONE OXIDOREDUCTASE 39 KDA SUBUNIT-RELATED"/>
    <property type="match status" value="1"/>
</dbReference>
<dbReference type="SUPFAM" id="SSF51735">
    <property type="entry name" value="NAD(P)-binding Rossmann-fold domains"/>
    <property type="match status" value="1"/>
</dbReference>
<dbReference type="InterPro" id="IPR051207">
    <property type="entry name" value="ComplexI_NDUFA9_subunit"/>
</dbReference>
<comment type="caution">
    <text evidence="2">The sequence shown here is derived from an EMBL/GenBank/DDBJ whole genome shotgun (WGS) entry which is preliminary data.</text>
</comment>
<dbReference type="Pfam" id="PF01073">
    <property type="entry name" value="3Beta_HSD"/>
    <property type="match status" value="1"/>
</dbReference>
<proteinExistence type="predicted"/>
<dbReference type="Gene3D" id="3.40.50.720">
    <property type="entry name" value="NAD(P)-binding Rossmann-like Domain"/>
    <property type="match status" value="1"/>
</dbReference>
<organism evidence="2">
    <name type="scientific">marine sediment metagenome</name>
    <dbReference type="NCBI Taxonomy" id="412755"/>
    <lineage>
        <taxon>unclassified sequences</taxon>
        <taxon>metagenomes</taxon>
        <taxon>ecological metagenomes</taxon>
    </lineage>
</organism>
<sequence>MILVTGGSGFIGRRLVSRLVDSGREARVLARGQRRADLPSAVETAQGNVVRGDGLPEAMNGVRKIVHLVAIIREAGHQTFEAVIWRGTERTVEAAKVAGVKKFVYVSAIGAQDNPTYP</sequence>
<feature type="domain" description="3-beta hydroxysteroid dehydrogenase/isomerase" evidence="1">
    <location>
        <begin position="3"/>
        <end position="111"/>
    </location>
</feature>
<dbReference type="GO" id="GO:0016616">
    <property type="term" value="F:oxidoreductase activity, acting on the CH-OH group of donors, NAD or NADP as acceptor"/>
    <property type="evidence" value="ECO:0007669"/>
    <property type="project" value="InterPro"/>
</dbReference>
<accession>A0A0F9FV44</accession>
<dbReference type="GO" id="GO:0044877">
    <property type="term" value="F:protein-containing complex binding"/>
    <property type="evidence" value="ECO:0007669"/>
    <property type="project" value="TreeGrafter"/>
</dbReference>